<organism evidence="1 2">
    <name type="scientific">Lactobacillus kalixensis DSM 16043</name>
    <dbReference type="NCBI Taxonomy" id="1423763"/>
    <lineage>
        <taxon>Bacteria</taxon>
        <taxon>Bacillati</taxon>
        <taxon>Bacillota</taxon>
        <taxon>Bacilli</taxon>
        <taxon>Lactobacillales</taxon>
        <taxon>Lactobacillaceae</taxon>
        <taxon>Lactobacillus</taxon>
    </lineage>
</organism>
<evidence type="ECO:0000313" key="2">
    <source>
        <dbReference type="Proteomes" id="UP000051036"/>
    </source>
</evidence>
<accession>A0A0R1UA55</accession>
<dbReference type="AlphaFoldDB" id="A0A0R1UA55"/>
<sequence length="129" mass="15188">MINLENNYLPSEKDNVLLDKFEEMLLNQNIYYPFQPMKHINQEFINFISSLGRDLLTNFAVKSKSRQVIFNRLMNISYQYLAKNNVAIDNYALSQNWINLINVTYCNYGIDINMASLLEKVEEANKMFS</sequence>
<keyword evidence="2" id="KW-1185">Reference proteome</keyword>
<dbReference type="Proteomes" id="UP000051036">
    <property type="component" value="Unassembled WGS sequence"/>
</dbReference>
<dbReference type="RefSeq" id="WP_057798505.1">
    <property type="nucleotide sequence ID" value="NZ_AZFM01000013.1"/>
</dbReference>
<comment type="caution">
    <text evidence="1">The sequence shown here is derived from an EMBL/GenBank/DDBJ whole genome shotgun (WGS) entry which is preliminary data.</text>
</comment>
<dbReference type="PATRIC" id="fig|1423763.3.peg.315"/>
<name>A0A0R1UA55_9LACO</name>
<dbReference type="OrthoDB" id="2309351at2"/>
<evidence type="ECO:0000313" key="1">
    <source>
        <dbReference type="EMBL" id="KRL90208.1"/>
    </source>
</evidence>
<reference evidence="1 2" key="1">
    <citation type="journal article" date="2015" name="Genome Announc.">
        <title>Expanding the biotechnology potential of lactobacilli through comparative genomics of 213 strains and associated genera.</title>
        <authorList>
            <person name="Sun Z."/>
            <person name="Harris H.M."/>
            <person name="McCann A."/>
            <person name="Guo C."/>
            <person name="Argimon S."/>
            <person name="Zhang W."/>
            <person name="Yang X."/>
            <person name="Jeffery I.B."/>
            <person name="Cooney J.C."/>
            <person name="Kagawa T.F."/>
            <person name="Liu W."/>
            <person name="Song Y."/>
            <person name="Salvetti E."/>
            <person name="Wrobel A."/>
            <person name="Rasinkangas P."/>
            <person name="Parkhill J."/>
            <person name="Rea M.C."/>
            <person name="O'Sullivan O."/>
            <person name="Ritari J."/>
            <person name="Douillard F.P."/>
            <person name="Paul Ross R."/>
            <person name="Yang R."/>
            <person name="Briner A.E."/>
            <person name="Felis G.E."/>
            <person name="de Vos W.M."/>
            <person name="Barrangou R."/>
            <person name="Klaenhammer T.R."/>
            <person name="Caufield P.W."/>
            <person name="Cui Y."/>
            <person name="Zhang H."/>
            <person name="O'Toole P.W."/>
        </authorList>
    </citation>
    <scope>NUCLEOTIDE SEQUENCE [LARGE SCALE GENOMIC DNA]</scope>
    <source>
        <strain evidence="1 2">DSM 16043</strain>
    </source>
</reference>
<dbReference type="EMBL" id="AZFM01000013">
    <property type="protein sequence ID" value="KRL90208.1"/>
    <property type="molecule type" value="Genomic_DNA"/>
</dbReference>
<protein>
    <submittedName>
        <fullName evidence="1">Uncharacterized protein</fullName>
    </submittedName>
</protein>
<proteinExistence type="predicted"/>
<gene>
    <name evidence="1" type="ORF">FC46_GL000310</name>
</gene>